<dbReference type="Gene3D" id="2.60.40.1120">
    <property type="entry name" value="Carboxypeptidase-like, regulatory domain"/>
    <property type="match status" value="1"/>
</dbReference>
<dbReference type="InterPro" id="IPR012910">
    <property type="entry name" value="Plug_dom"/>
</dbReference>
<dbReference type="InterPro" id="IPR039426">
    <property type="entry name" value="TonB-dep_rcpt-like"/>
</dbReference>
<dbReference type="PROSITE" id="PS52016">
    <property type="entry name" value="TONB_DEPENDENT_REC_3"/>
    <property type="match status" value="1"/>
</dbReference>
<keyword evidence="2 7" id="KW-0813">Transport</keyword>
<evidence type="ECO:0000313" key="9">
    <source>
        <dbReference type="EMBL" id="OUO02086.1"/>
    </source>
</evidence>
<evidence type="ECO:0000256" key="4">
    <source>
        <dbReference type="ARBA" id="ARBA00022692"/>
    </source>
</evidence>
<keyword evidence="5 7" id="KW-0472">Membrane</keyword>
<keyword evidence="3 7" id="KW-1134">Transmembrane beta strand</keyword>
<gene>
    <name evidence="10" type="ORF">B5F24_05345</name>
    <name evidence="9" type="ORF">B5F97_04700</name>
</gene>
<dbReference type="GO" id="GO:0009279">
    <property type="term" value="C:cell outer membrane"/>
    <property type="evidence" value="ECO:0007669"/>
    <property type="project" value="UniProtKB-SubCell"/>
</dbReference>
<dbReference type="Gene3D" id="2.40.170.20">
    <property type="entry name" value="TonB-dependent receptor, beta-barrel domain"/>
    <property type="match status" value="1"/>
</dbReference>
<dbReference type="InterPro" id="IPR023997">
    <property type="entry name" value="TonB-dep_OMP_SusC/RagA_CS"/>
</dbReference>
<dbReference type="Pfam" id="PF13715">
    <property type="entry name" value="CarbopepD_reg_2"/>
    <property type="match status" value="1"/>
</dbReference>
<evidence type="ECO:0000256" key="3">
    <source>
        <dbReference type="ARBA" id="ARBA00022452"/>
    </source>
</evidence>
<dbReference type="Pfam" id="PF07715">
    <property type="entry name" value="Plug"/>
    <property type="match status" value="1"/>
</dbReference>
<evidence type="ECO:0000256" key="7">
    <source>
        <dbReference type="PROSITE-ProRule" id="PRU01360"/>
    </source>
</evidence>
<dbReference type="AlphaFoldDB" id="A0A1Y3YW75"/>
<accession>A0A1Y3YW75</accession>
<reference evidence="9" key="2">
    <citation type="journal article" date="2018" name="BMC Genomics">
        <title>Whole genome sequencing and function prediction of 133 gut anaerobes isolated from chicken caecum in pure cultures.</title>
        <authorList>
            <person name="Medvecky M."/>
            <person name="Cejkova D."/>
            <person name="Polansky O."/>
            <person name="Karasova D."/>
            <person name="Kubasova T."/>
            <person name="Cizek A."/>
            <person name="Rychlik I."/>
        </authorList>
    </citation>
    <scope>NUCLEOTIDE SEQUENCE</scope>
    <source>
        <strain evidence="10">An189</strain>
        <strain evidence="9">An43</strain>
    </source>
</reference>
<dbReference type="Proteomes" id="UP000196587">
    <property type="component" value="Unassembled WGS sequence"/>
</dbReference>
<evidence type="ECO:0000313" key="12">
    <source>
        <dbReference type="Proteomes" id="UP000196587"/>
    </source>
</evidence>
<evidence type="ECO:0000313" key="11">
    <source>
        <dbReference type="Proteomes" id="UP000195386"/>
    </source>
</evidence>
<dbReference type="Proteomes" id="UP000195386">
    <property type="component" value="Unassembled WGS sequence"/>
</dbReference>
<sequence length="1104" mass="122314">MVFTEYHIFLCSITDETISLQLSALLYLITIKNKLMNLKRLAKRALATLSLSMLCLVAFAQGHQISGTVIDGTGEPIIGANVLEVGTTNGVITDIDGNFKLSVQPNAKIQVSFIGYITQTVTVGSQSNIKVTLKEDAQALDEVVVVGYGVQKKSDVTGSVGSVNSDKIMAKGTTSVMESLQGSVAGVDISQSSSRAGEGFNISIRGKSSMAGGEPLYVIDGVVCDNMNFLNPADIEKIDILKDASSTAIYGSRATNGVVMITTKQAGTSIKDEAKVQVTYDGYYGYKTVANMPEFMSGDEWTNYRFQRYTTLKSTDEFGHPTYQMKDTDWSAFWGNNSAKIKDIYATKGYYDWPDLITTDGQQQNHYLNIAGNTKNLSYRVGLGYQKDDGILHDSYERWNVKAAIDHKINDRFSIGALVNLSTSLKDYGSKNSVITGFRANPYWVPYYWEGENKGELILQPAKDEVIFPDGGGFTSTLNPLVDRANSTDETRSYDVMGNLYLQYSPIKEVILKTTFSPTYNRSKRGEFYGVNTDSQFSSKNPSTGDPYNTATITNVDYFTYTWDTQANYTKTFGDHSINALALFSVYSATKEGDAITANDMPFDVDWYNTGSAGFLSNADSYYEKLTMLSYVLRLNYAYKGRYLATVSSRWDGSSKFQKDNRWGAFPSMALAWRISEEDFAKELSWISNLKLRASIGLTGNNANVGPYDTQSLAGTKYWYNYGGAPAYGYGINGITNTLLTWEKTREINVGLDFGFLNNRISGSIDWYNKVSRDLLMEQLTPLELGSSTGAMMNNVGKVKNTGVEISLSTVNVQTKDFYWSTTFSFAKNKNEILELNGGKEDLVANKWFIGQPIDVIYDYEYAGVCTAEEARAYATNDAIKTKFIEGEMKLKDQQQPGEEGYGVIDENDLVVLGHALPKWTGSVTSNMTYKNFDFSFSIYTKQGGMVESPFMAEFTNYKDRGRNKLKMDYYIPAGTPVLNADGSGYTLTTEAHMGAYPYPTNTANNNYGGGIGWGTDKQTTYVGNSYVDNSFVKIKNITLGYTFPKSWMSKIGVDHLRLYVNVLNPFTFTSYKGFDPEWADAALNDGTGGPSSRTYQVGVNLKF</sequence>
<name>A0A1Y3YW75_9BACE</name>
<keyword evidence="6 7" id="KW-0998">Cell outer membrane</keyword>
<evidence type="ECO:0000256" key="6">
    <source>
        <dbReference type="ARBA" id="ARBA00023237"/>
    </source>
</evidence>
<dbReference type="InterPro" id="IPR037066">
    <property type="entry name" value="Plug_dom_sf"/>
</dbReference>
<keyword evidence="4 7" id="KW-0812">Transmembrane</keyword>
<reference evidence="11 12" key="1">
    <citation type="submission" date="2017-04" db="EMBL/GenBank/DDBJ databases">
        <title>Function of individual gut microbiota members based on whole genome sequencing of pure cultures obtained from chicken caecum.</title>
        <authorList>
            <person name="Medvecky M."/>
            <person name="Cejkova D."/>
            <person name="Polansky O."/>
            <person name="Karasova D."/>
            <person name="Kubasova T."/>
            <person name="Cizek A."/>
            <person name="Rychlik I."/>
        </authorList>
    </citation>
    <scope>NUCLEOTIDE SEQUENCE [LARGE SCALE GENOMIC DNA]</scope>
    <source>
        <strain evidence="12">An189</strain>
        <strain evidence="11">An43</strain>
    </source>
</reference>
<feature type="domain" description="TonB-dependent receptor plug" evidence="8">
    <location>
        <begin position="153"/>
        <end position="258"/>
    </location>
</feature>
<dbReference type="SUPFAM" id="SSF49464">
    <property type="entry name" value="Carboxypeptidase regulatory domain-like"/>
    <property type="match status" value="1"/>
</dbReference>
<comment type="caution">
    <text evidence="9">The sequence shown here is derived from an EMBL/GenBank/DDBJ whole genome shotgun (WGS) entry which is preliminary data.</text>
</comment>
<evidence type="ECO:0000256" key="2">
    <source>
        <dbReference type="ARBA" id="ARBA00022448"/>
    </source>
</evidence>
<protein>
    <submittedName>
        <fullName evidence="9">SusC/RagA family TonB-linked outer membrane protein</fullName>
    </submittedName>
</protein>
<evidence type="ECO:0000259" key="8">
    <source>
        <dbReference type="Pfam" id="PF07715"/>
    </source>
</evidence>
<dbReference type="InterPro" id="IPR023996">
    <property type="entry name" value="TonB-dep_OMP_SusC/RagA"/>
</dbReference>
<dbReference type="FunFam" id="2.170.130.10:FF:000008">
    <property type="entry name" value="SusC/RagA family TonB-linked outer membrane protein"/>
    <property type="match status" value="1"/>
</dbReference>
<evidence type="ECO:0000256" key="1">
    <source>
        <dbReference type="ARBA" id="ARBA00004571"/>
    </source>
</evidence>
<dbReference type="InterPro" id="IPR036942">
    <property type="entry name" value="Beta-barrel_TonB_sf"/>
</dbReference>
<comment type="subcellular location">
    <subcellularLocation>
        <location evidence="1 7">Cell outer membrane</location>
        <topology evidence="1 7">Multi-pass membrane protein</topology>
    </subcellularLocation>
</comment>
<dbReference type="InterPro" id="IPR008969">
    <property type="entry name" value="CarboxyPept-like_regulatory"/>
</dbReference>
<dbReference type="SUPFAM" id="SSF56935">
    <property type="entry name" value="Porins"/>
    <property type="match status" value="1"/>
</dbReference>
<evidence type="ECO:0000256" key="5">
    <source>
        <dbReference type="ARBA" id="ARBA00023136"/>
    </source>
</evidence>
<dbReference type="EMBL" id="NFKE01000003">
    <property type="protein sequence ID" value="OUP35394.1"/>
    <property type="molecule type" value="Genomic_DNA"/>
</dbReference>
<dbReference type="Gene3D" id="2.170.130.10">
    <property type="entry name" value="TonB-dependent receptor, plug domain"/>
    <property type="match status" value="1"/>
</dbReference>
<dbReference type="EMBL" id="NFII01000003">
    <property type="protein sequence ID" value="OUO02086.1"/>
    <property type="molecule type" value="Genomic_DNA"/>
</dbReference>
<dbReference type="NCBIfam" id="TIGR04056">
    <property type="entry name" value="OMP_RagA_SusC"/>
    <property type="match status" value="1"/>
</dbReference>
<proteinExistence type="inferred from homology"/>
<comment type="similarity">
    <text evidence="7">Belongs to the TonB-dependent receptor family.</text>
</comment>
<evidence type="ECO:0000313" key="10">
    <source>
        <dbReference type="EMBL" id="OUP35394.1"/>
    </source>
</evidence>
<dbReference type="NCBIfam" id="TIGR04057">
    <property type="entry name" value="SusC_RagA_signa"/>
    <property type="match status" value="1"/>
</dbReference>
<organism evidence="9 11">
    <name type="scientific">Bacteroides clarus</name>
    <dbReference type="NCBI Taxonomy" id="626929"/>
    <lineage>
        <taxon>Bacteria</taxon>
        <taxon>Pseudomonadati</taxon>
        <taxon>Bacteroidota</taxon>
        <taxon>Bacteroidia</taxon>
        <taxon>Bacteroidales</taxon>
        <taxon>Bacteroidaceae</taxon>
        <taxon>Bacteroides</taxon>
    </lineage>
</organism>
<dbReference type="FunFam" id="2.60.40.1120:FF:000003">
    <property type="entry name" value="Outer membrane protein Omp121"/>
    <property type="match status" value="1"/>
</dbReference>